<dbReference type="Gene3D" id="3.90.280.10">
    <property type="entry name" value="PEBP-like"/>
    <property type="match status" value="1"/>
</dbReference>
<name>A0A160SZY0_9CHLR</name>
<dbReference type="AlphaFoldDB" id="A0A160SZY0"/>
<dbReference type="RefSeq" id="WP_197699846.1">
    <property type="nucleotide sequence ID" value="NZ_LN890655.1"/>
</dbReference>
<evidence type="ECO:0000313" key="2">
    <source>
        <dbReference type="Proteomes" id="UP000215027"/>
    </source>
</evidence>
<dbReference type="CDD" id="cd00865">
    <property type="entry name" value="PEBP_bact_arch"/>
    <property type="match status" value="1"/>
</dbReference>
<dbReference type="EMBL" id="LN890655">
    <property type="protein sequence ID" value="CUS02319.2"/>
    <property type="molecule type" value="Genomic_DNA"/>
</dbReference>
<reference evidence="1" key="1">
    <citation type="submission" date="2016-01" db="EMBL/GenBank/DDBJ databases">
        <authorList>
            <person name="Mcilroy J.S."/>
            <person name="Karst M S."/>
            <person name="Albertsen M."/>
        </authorList>
    </citation>
    <scope>NUCLEOTIDE SEQUENCE</scope>
    <source>
        <strain evidence="1">Cfx-K</strain>
    </source>
</reference>
<dbReference type="Pfam" id="PF01161">
    <property type="entry name" value="PBP"/>
    <property type="match status" value="1"/>
</dbReference>
<accession>A0A160SZY0</accession>
<proteinExistence type="predicted"/>
<dbReference type="PANTHER" id="PTHR30289">
    <property type="entry name" value="UNCHARACTERIZED PROTEIN YBCL-RELATED"/>
    <property type="match status" value="1"/>
</dbReference>
<evidence type="ECO:0000313" key="1">
    <source>
        <dbReference type="EMBL" id="CUS02319.2"/>
    </source>
</evidence>
<dbReference type="SUPFAM" id="SSF49777">
    <property type="entry name" value="PEBP-like"/>
    <property type="match status" value="1"/>
</dbReference>
<keyword evidence="2" id="KW-1185">Reference proteome</keyword>
<protein>
    <submittedName>
        <fullName evidence="1">Toluene-induced BbsI protein-like protein</fullName>
    </submittedName>
</protein>
<dbReference type="InterPro" id="IPR036610">
    <property type="entry name" value="PEBP-like_sf"/>
</dbReference>
<dbReference type="InterPro" id="IPR008914">
    <property type="entry name" value="PEBP"/>
</dbReference>
<dbReference type="InterPro" id="IPR005247">
    <property type="entry name" value="YbhB_YbcL/LppC-like"/>
</dbReference>
<sequence length="208" mass="22411">MELTILSFADGGPIPAEFAMGIPNETGQATFGPNRSPHLQWRGEPAGTRSFALICTDRDAPSVRDDANQPGRTVPHALPRADFYHWVLIDIPADVHELPAGCDCEGVTARGKAVGPTAYGTRGINSYTSWFAGDADLEGDYGGYDGPFPPWNDERIHHYHFVLYALDEATLGLGGAFDGGDALLAMRGHVLDSAEWVGTYAIYPHAQP</sequence>
<dbReference type="KEGG" id="pbf:CFX0092_A0438"/>
<dbReference type="PANTHER" id="PTHR30289:SF1">
    <property type="entry name" value="PEBP (PHOSPHATIDYLETHANOLAMINE-BINDING PROTEIN) FAMILY PROTEIN"/>
    <property type="match status" value="1"/>
</dbReference>
<organism evidence="1 2">
    <name type="scientific">Candidatus Promineifilum breve</name>
    <dbReference type="NCBI Taxonomy" id="1806508"/>
    <lineage>
        <taxon>Bacteria</taxon>
        <taxon>Bacillati</taxon>
        <taxon>Chloroflexota</taxon>
        <taxon>Ardenticatenia</taxon>
        <taxon>Candidatus Promineifilales</taxon>
        <taxon>Candidatus Promineifilaceae</taxon>
        <taxon>Candidatus Promineifilum</taxon>
    </lineage>
</organism>
<dbReference type="Proteomes" id="UP000215027">
    <property type="component" value="Chromosome I"/>
</dbReference>
<gene>
    <name evidence="1" type="ORF">CFX0092_A0438</name>
</gene>